<feature type="chain" id="PRO_5015502157" evidence="1">
    <location>
        <begin position="20"/>
        <end position="128"/>
    </location>
</feature>
<dbReference type="InterPro" id="IPR002156">
    <property type="entry name" value="RNaseH_domain"/>
</dbReference>
<gene>
    <name evidence="3" type="ORF">CTI12_AA451850</name>
</gene>
<dbReference type="SUPFAM" id="SSF53098">
    <property type="entry name" value="Ribonuclease H-like"/>
    <property type="match status" value="1"/>
</dbReference>
<evidence type="ECO:0000313" key="4">
    <source>
        <dbReference type="Proteomes" id="UP000245207"/>
    </source>
</evidence>
<dbReference type="PANTHER" id="PTHR33033">
    <property type="entry name" value="POLYNUCLEOTIDYL TRANSFERASE, RIBONUCLEASE H-LIKE SUPERFAMILY PROTEIN-RELATED"/>
    <property type="match status" value="1"/>
</dbReference>
<dbReference type="GO" id="GO:0003964">
    <property type="term" value="F:RNA-directed DNA polymerase activity"/>
    <property type="evidence" value="ECO:0007669"/>
    <property type="project" value="UniProtKB-KW"/>
</dbReference>
<organism evidence="3 4">
    <name type="scientific">Artemisia annua</name>
    <name type="common">Sweet wormwood</name>
    <dbReference type="NCBI Taxonomy" id="35608"/>
    <lineage>
        <taxon>Eukaryota</taxon>
        <taxon>Viridiplantae</taxon>
        <taxon>Streptophyta</taxon>
        <taxon>Embryophyta</taxon>
        <taxon>Tracheophyta</taxon>
        <taxon>Spermatophyta</taxon>
        <taxon>Magnoliopsida</taxon>
        <taxon>eudicotyledons</taxon>
        <taxon>Gunneridae</taxon>
        <taxon>Pentapetalae</taxon>
        <taxon>asterids</taxon>
        <taxon>campanulids</taxon>
        <taxon>Asterales</taxon>
        <taxon>Asteraceae</taxon>
        <taxon>Asteroideae</taxon>
        <taxon>Anthemideae</taxon>
        <taxon>Artemisiinae</taxon>
        <taxon>Artemisia</taxon>
    </lineage>
</organism>
<evidence type="ECO:0000313" key="3">
    <source>
        <dbReference type="EMBL" id="PWA52720.1"/>
    </source>
</evidence>
<dbReference type="CDD" id="cd06222">
    <property type="entry name" value="RNase_H_like"/>
    <property type="match status" value="1"/>
</dbReference>
<dbReference type="GO" id="GO:0003676">
    <property type="term" value="F:nucleic acid binding"/>
    <property type="evidence" value="ECO:0007669"/>
    <property type="project" value="InterPro"/>
</dbReference>
<name>A0A2U1LUP8_ARTAN</name>
<proteinExistence type="predicted"/>
<sequence>MILLNIGGLLRNNCGFVLALFSIPLGVLDSNVAEVMAIKEACRMVNEKLDLSSYGIIVESDSLNAVSWIRRPFERPWRLLSHFQEIDLFLSTNGNRSIAHIKREGNCDADKLAKEGVLRSVPLSIWNL</sequence>
<dbReference type="AlphaFoldDB" id="A0A2U1LUP8"/>
<dbReference type="Pfam" id="PF13456">
    <property type="entry name" value="RVT_3"/>
    <property type="match status" value="1"/>
</dbReference>
<keyword evidence="1" id="KW-0732">Signal</keyword>
<dbReference type="InterPro" id="IPR012337">
    <property type="entry name" value="RNaseH-like_sf"/>
</dbReference>
<keyword evidence="3" id="KW-0695">RNA-directed DNA polymerase</keyword>
<evidence type="ECO:0000259" key="2">
    <source>
        <dbReference type="Pfam" id="PF13456"/>
    </source>
</evidence>
<evidence type="ECO:0000256" key="1">
    <source>
        <dbReference type="SAM" id="SignalP"/>
    </source>
</evidence>
<comment type="caution">
    <text evidence="3">The sequence shown here is derived from an EMBL/GenBank/DDBJ whole genome shotgun (WGS) entry which is preliminary data.</text>
</comment>
<keyword evidence="4" id="KW-1185">Reference proteome</keyword>
<dbReference type="Gene3D" id="3.30.420.10">
    <property type="entry name" value="Ribonuclease H-like superfamily/Ribonuclease H"/>
    <property type="match status" value="1"/>
</dbReference>
<feature type="signal peptide" evidence="1">
    <location>
        <begin position="1"/>
        <end position="19"/>
    </location>
</feature>
<dbReference type="InterPro" id="IPR044730">
    <property type="entry name" value="RNase_H-like_dom_plant"/>
</dbReference>
<dbReference type="PANTHER" id="PTHR33033:SF121">
    <property type="entry name" value="POLYNUCLEOTIDYL TRANSFERASE, RIBONUCLEASE H-LIKE SUPERFAMILY PROTEIN"/>
    <property type="match status" value="1"/>
</dbReference>
<dbReference type="GO" id="GO:0004523">
    <property type="term" value="F:RNA-DNA hybrid ribonuclease activity"/>
    <property type="evidence" value="ECO:0007669"/>
    <property type="project" value="InterPro"/>
</dbReference>
<protein>
    <submittedName>
        <fullName evidence="3">Reverse transcriptase</fullName>
    </submittedName>
</protein>
<keyword evidence="3" id="KW-0808">Transferase</keyword>
<dbReference type="OrthoDB" id="931425at2759"/>
<dbReference type="EMBL" id="PKPP01007682">
    <property type="protein sequence ID" value="PWA52720.1"/>
    <property type="molecule type" value="Genomic_DNA"/>
</dbReference>
<reference evidence="3 4" key="1">
    <citation type="journal article" date="2018" name="Mol. Plant">
        <title>The genome of Artemisia annua provides insight into the evolution of Asteraceae family and artemisinin biosynthesis.</title>
        <authorList>
            <person name="Shen Q."/>
            <person name="Zhang L."/>
            <person name="Liao Z."/>
            <person name="Wang S."/>
            <person name="Yan T."/>
            <person name="Shi P."/>
            <person name="Liu M."/>
            <person name="Fu X."/>
            <person name="Pan Q."/>
            <person name="Wang Y."/>
            <person name="Lv Z."/>
            <person name="Lu X."/>
            <person name="Zhang F."/>
            <person name="Jiang W."/>
            <person name="Ma Y."/>
            <person name="Chen M."/>
            <person name="Hao X."/>
            <person name="Li L."/>
            <person name="Tang Y."/>
            <person name="Lv G."/>
            <person name="Zhou Y."/>
            <person name="Sun X."/>
            <person name="Brodelius P.E."/>
            <person name="Rose J.K.C."/>
            <person name="Tang K."/>
        </authorList>
    </citation>
    <scope>NUCLEOTIDE SEQUENCE [LARGE SCALE GENOMIC DNA]</scope>
    <source>
        <strain evidence="4">cv. Huhao1</strain>
        <tissue evidence="3">Leaf</tissue>
    </source>
</reference>
<feature type="domain" description="RNase H type-1" evidence="2">
    <location>
        <begin position="6"/>
        <end position="115"/>
    </location>
</feature>
<accession>A0A2U1LUP8</accession>
<keyword evidence="3" id="KW-0548">Nucleotidyltransferase</keyword>
<dbReference type="Proteomes" id="UP000245207">
    <property type="component" value="Unassembled WGS sequence"/>
</dbReference>
<dbReference type="InterPro" id="IPR036397">
    <property type="entry name" value="RNaseH_sf"/>
</dbReference>